<proteinExistence type="predicted"/>
<evidence type="ECO:0000313" key="1">
    <source>
        <dbReference type="EMBL" id="KAK4823668.1"/>
    </source>
</evidence>
<sequence>MSYEEWLRTLGLSSLEKRRLRGNLIALFSFLRKESGEGVANLFSMISSDTTCGNGSKLHQGRFRLDIRTTCTIVCGALDPVLGSSEQESIEILESSGEVFHTSDHFCGPRLDPLQQVHVFPVLRTPELDGVLQVGSHKSRVEGQNHLPRPAGHTSFDAAQDTVGFLGCERTLPAHVQFVIHQYPQVLLCRAALNPFIPQPVLILGVARPNCRTLHLALLNVMRFTWAYFSSLSRSLWMASCYVERREKMEVCSDRIRGNRHKLQQKKFCLEIRKELFTMRVVKRWNRFPKDAVVSPSWTTLKTGLTGQGPENVL</sequence>
<dbReference type="Proteomes" id="UP001333110">
    <property type="component" value="Unassembled WGS sequence"/>
</dbReference>
<accession>A0AAN7SB86</accession>
<keyword evidence="2" id="KW-1185">Reference proteome</keyword>
<reference evidence="1 2" key="1">
    <citation type="journal article" date="2023" name="J. Hered.">
        <title>Chromosome-level genome of the wood stork (Mycteria americana) provides insight into avian chromosome evolution.</title>
        <authorList>
            <person name="Flamio R. Jr."/>
            <person name="Ramstad K.M."/>
        </authorList>
    </citation>
    <scope>NUCLEOTIDE SEQUENCE [LARGE SCALE GENOMIC DNA]</scope>
    <source>
        <strain evidence="1">JAX WOST 10</strain>
    </source>
</reference>
<protein>
    <submittedName>
        <fullName evidence="1">Uncharacterized protein</fullName>
    </submittedName>
</protein>
<dbReference type="AlphaFoldDB" id="A0AAN7SB86"/>
<gene>
    <name evidence="1" type="ORF">QYF61_005639</name>
</gene>
<name>A0AAN7SB86_MYCAM</name>
<comment type="caution">
    <text evidence="1">The sequence shown here is derived from an EMBL/GenBank/DDBJ whole genome shotgun (WGS) entry which is preliminary data.</text>
</comment>
<evidence type="ECO:0000313" key="2">
    <source>
        <dbReference type="Proteomes" id="UP001333110"/>
    </source>
</evidence>
<organism evidence="1 2">
    <name type="scientific">Mycteria americana</name>
    <name type="common">Wood stork</name>
    <dbReference type="NCBI Taxonomy" id="33587"/>
    <lineage>
        <taxon>Eukaryota</taxon>
        <taxon>Metazoa</taxon>
        <taxon>Chordata</taxon>
        <taxon>Craniata</taxon>
        <taxon>Vertebrata</taxon>
        <taxon>Euteleostomi</taxon>
        <taxon>Archelosauria</taxon>
        <taxon>Archosauria</taxon>
        <taxon>Dinosauria</taxon>
        <taxon>Saurischia</taxon>
        <taxon>Theropoda</taxon>
        <taxon>Coelurosauria</taxon>
        <taxon>Aves</taxon>
        <taxon>Neognathae</taxon>
        <taxon>Neoaves</taxon>
        <taxon>Aequornithes</taxon>
        <taxon>Ciconiiformes</taxon>
        <taxon>Ciconiidae</taxon>
        <taxon>Mycteria</taxon>
    </lineage>
</organism>
<dbReference type="EMBL" id="JAUNZN010000003">
    <property type="protein sequence ID" value="KAK4823668.1"/>
    <property type="molecule type" value="Genomic_DNA"/>
</dbReference>